<dbReference type="eggNOG" id="arCOG02385">
    <property type="taxonomic scope" value="Archaea"/>
</dbReference>
<dbReference type="SMART" id="SM00091">
    <property type="entry name" value="PAS"/>
    <property type="match status" value="1"/>
</dbReference>
<dbReference type="GO" id="GO:0005524">
    <property type="term" value="F:ATP binding"/>
    <property type="evidence" value="ECO:0007669"/>
    <property type="project" value="UniProtKB-KW"/>
</dbReference>
<dbReference type="GO" id="GO:0000156">
    <property type="term" value="F:phosphorelay response regulator activity"/>
    <property type="evidence" value="ECO:0007669"/>
    <property type="project" value="TreeGrafter"/>
</dbReference>
<dbReference type="InterPro" id="IPR013767">
    <property type="entry name" value="PAS_fold"/>
</dbReference>
<dbReference type="Pfam" id="PF00989">
    <property type="entry name" value="PAS"/>
    <property type="match status" value="1"/>
</dbReference>
<dbReference type="Pfam" id="PF00072">
    <property type="entry name" value="Response_reg"/>
    <property type="match status" value="1"/>
</dbReference>
<dbReference type="Gene3D" id="3.40.50.2300">
    <property type="match status" value="1"/>
</dbReference>
<evidence type="ECO:0000256" key="1">
    <source>
        <dbReference type="ARBA" id="ARBA00000085"/>
    </source>
</evidence>
<reference evidence="17 18" key="2">
    <citation type="journal article" date="2008" name="Int. J. Syst. Evol. Microbiol.">
        <title>Methanocella paludicola gen. nov., sp. nov., a methane-producing archaeon, the first isolate of the lineage 'Rice Cluster I', and proposal of the new archaeal order Methanocellales ord. nov.</title>
        <authorList>
            <person name="Sakai S."/>
            <person name="Imachi H."/>
            <person name="Hanada S."/>
            <person name="Ohashi A."/>
            <person name="Harada H."/>
            <person name="Kamagata Y."/>
        </authorList>
    </citation>
    <scope>NUCLEOTIDE SEQUENCE [LARGE SCALE GENOMIC DNA]</scope>
    <source>
        <strain evidence="18">DSM 17711 / JCM 13418 / NBRC 101707 / SANAE</strain>
    </source>
</reference>
<dbReference type="GO" id="GO:0030295">
    <property type="term" value="F:protein kinase activator activity"/>
    <property type="evidence" value="ECO:0007669"/>
    <property type="project" value="TreeGrafter"/>
</dbReference>
<accession>D1Z0I2</accession>
<dbReference type="STRING" id="304371.MCP_2132"/>
<dbReference type="EMBL" id="AP011532">
    <property type="protein sequence ID" value="BAI62204.1"/>
    <property type="molecule type" value="Genomic_DNA"/>
</dbReference>
<evidence type="ECO:0000313" key="17">
    <source>
        <dbReference type="EMBL" id="BAI62204.1"/>
    </source>
</evidence>
<keyword evidence="7" id="KW-0418">Kinase</keyword>
<dbReference type="CDD" id="cd00075">
    <property type="entry name" value="HATPase"/>
    <property type="match status" value="1"/>
</dbReference>
<dbReference type="RefSeq" id="WP_012900878.1">
    <property type="nucleotide sequence ID" value="NC_013665.1"/>
</dbReference>
<dbReference type="InterPro" id="IPR000014">
    <property type="entry name" value="PAS"/>
</dbReference>
<dbReference type="PROSITE" id="PS50109">
    <property type="entry name" value="HIS_KIN"/>
    <property type="match status" value="1"/>
</dbReference>
<dbReference type="KEGG" id="mpd:MCP_2132"/>
<evidence type="ECO:0000256" key="4">
    <source>
        <dbReference type="ARBA" id="ARBA00022679"/>
    </source>
</evidence>
<feature type="coiled-coil region" evidence="13">
    <location>
        <begin position="262"/>
        <end position="310"/>
    </location>
</feature>
<evidence type="ECO:0000256" key="9">
    <source>
        <dbReference type="ARBA" id="ARBA00022989"/>
    </source>
</evidence>
<dbReference type="AlphaFoldDB" id="D1Z0I2"/>
<dbReference type="SMART" id="SM00387">
    <property type="entry name" value="HATPase_c"/>
    <property type="match status" value="1"/>
</dbReference>
<evidence type="ECO:0000256" key="6">
    <source>
        <dbReference type="ARBA" id="ARBA00022741"/>
    </source>
</evidence>
<comment type="caution">
    <text evidence="12">Lacks conserved residue(s) required for the propagation of feature annotation.</text>
</comment>
<evidence type="ECO:0000256" key="7">
    <source>
        <dbReference type="ARBA" id="ARBA00022777"/>
    </source>
</evidence>
<dbReference type="InterPro" id="IPR005467">
    <property type="entry name" value="His_kinase_dom"/>
</dbReference>
<dbReference type="SMART" id="SM00448">
    <property type="entry name" value="REC"/>
    <property type="match status" value="1"/>
</dbReference>
<dbReference type="InterPro" id="IPR035965">
    <property type="entry name" value="PAS-like_dom_sf"/>
</dbReference>
<feature type="domain" description="Histidine kinase" evidence="14">
    <location>
        <begin position="310"/>
        <end position="531"/>
    </location>
</feature>
<name>D1Z0I2_METPS</name>
<evidence type="ECO:0000256" key="11">
    <source>
        <dbReference type="ARBA" id="ARBA00023136"/>
    </source>
</evidence>
<keyword evidence="11" id="KW-0472">Membrane</keyword>
<dbReference type="InterPro" id="IPR036890">
    <property type="entry name" value="HATPase_C_sf"/>
</dbReference>
<dbReference type="PRINTS" id="PR00344">
    <property type="entry name" value="BCTRLSENSOR"/>
</dbReference>
<keyword evidence="10" id="KW-0902">Two-component regulatory system</keyword>
<dbReference type="Gene3D" id="3.30.450.20">
    <property type="entry name" value="PAS domain"/>
    <property type="match status" value="1"/>
</dbReference>
<dbReference type="GO" id="GO:0004673">
    <property type="term" value="F:protein histidine kinase activity"/>
    <property type="evidence" value="ECO:0007669"/>
    <property type="project" value="UniProtKB-EC"/>
</dbReference>
<dbReference type="SUPFAM" id="SSF55785">
    <property type="entry name" value="PYP-like sensor domain (PAS domain)"/>
    <property type="match status" value="1"/>
</dbReference>
<dbReference type="eggNOG" id="arCOG06918">
    <property type="taxonomic scope" value="Archaea"/>
</dbReference>
<dbReference type="Pfam" id="PF02518">
    <property type="entry name" value="HATPase_c"/>
    <property type="match status" value="1"/>
</dbReference>
<feature type="domain" description="Response regulatory" evidence="15">
    <location>
        <begin position="3"/>
        <end position="118"/>
    </location>
</feature>
<evidence type="ECO:0000256" key="3">
    <source>
        <dbReference type="ARBA" id="ARBA00012438"/>
    </source>
</evidence>
<proteinExistence type="predicted"/>
<dbReference type="InterPro" id="IPR004358">
    <property type="entry name" value="Sig_transdc_His_kin-like_C"/>
</dbReference>
<dbReference type="NCBIfam" id="TIGR00229">
    <property type="entry name" value="sensory_box"/>
    <property type="match status" value="1"/>
</dbReference>
<dbReference type="PANTHER" id="PTHR42878:SF7">
    <property type="entry name" value="SENSOR HISTIDINE KINASE GLRK"/>
    <property type="match status" value="1"/>
</dbReference>
<dbReference type="GeneID" id="8681981"/>
<dbReference type="Gene3D" id="3.30.565.10">
    <property type="entry name" value="Histidine kinase-like ATPase, C-terminal domain"/>
    <property type="match status" value="1"/>
</dbReference>
<gene>
    <name evidence="17" type="ordered locus">MCP_2132</name>
</gene>
<evidence type="ECO:0000256" key="12">
    <source>
        <dbReference type="PROSITE-ProRule" id="PRU00169"/>
    </source>
</evidence>
<dbReference type="SUPFAM" id="SSF52172">
    <property type="entry name" value="CheY-like"/>
    <property type="match status" value="1"/>
</dbReference>
<dbReference type="GO" id="GO:0007234">
    <property type="term" value="P:osmosensory signaling via phosphorelay pathway"/>
    <property type="evidence" value="ECO:0007669"/>
    <property type="project" value="TreeGrafter"/>
</dbReference>
<evidence type="ECO:0000259" key="16">
    <source>
        <dbReference type="PROSITE" id="PS50112"/>
    </source>
</evidence>
<evidence type="ECO:0000256" key="2">
    <source>
        <dbReference type="ARBA" id="ARBA00004141"/>
    </source>
</evidence>
<sequence length="531" mass="60335">MISVLLVDDKLEFRDMAKKMLERGGGLGVVATGSAEHALEMLKNRTFDMIIASSELRGMNGIELLDALRALGTDTPTIIYGSQGGEKVVVRALRGGAEFFLQKSGDPRSQFMELRHVIEEIAKRKHTESMLIRREKDFRTIVEKNADAMLVLDREGSIKYANPASSVLFNLPQSDIMGKVLGFPIILDEPVEMYIVRGFQEFVAAEMRMVEVEWEEESSYLISFRDVTGHVRYEEELEDRVSERTETLRLTNEQLLGEIETRKTAEEALRKEINDRTATEEELRCEIEQREVAERTLEEAKAQAELYLDLMGHDINNLNQIGIGYLELARESSSLEEMKSLIEKPLEAMRSASDIIDNVRKLKQVTIDQPDKYQTTRTIDMCGMLPGIIDQYSQVKGRDIRINIDAPKVCYIKANDLIKDVFTNLVDNAIKHSDPIRPLTIDIKIKPIKEKKRQYLFCTVEDNGPGIPDWIKDKIFLRFQRGSTKAHGKGLGLYLVKKLVESYNGAVWVEDRIPGVYNKGAKFIVTLPAAE</sequence>
<keyword evidence="8" id="KW-0067">ATP-binding</keyword>
<keyword evidence="6" id="KW-0547">Nucleotide-binding</keyword>
<keyword evidence="5" id="KW-0812">Transmembrane</keyword>
<protein>
    <recommendedName>
        <fullName evidence="3">histidine kinase</fullName>
        <ecNumber evidence="3">2.7.13.3</ecNumber>
    </recommendedName>
</protein>
<dbReference type="PROSITE" id="PS50110">
    <property type="entry name" value="RESPONSE_REGULATORY"/>
    <property type="match status" value="1"/>
</dbReference>
<reference evidence="17 18" key="1">
    <citation type="journal article" date="2007" name="Appl. Environ. Microbiol.">
        <title>Isolation of key methanogens for global methane emission from rice paddy fields: a novel isolate affiliated with the clone cluster rice cluster I.</title>
        <authorList>
            <person name="Sakai S."/>
            <person name="Imachi H."/>
            <person name="Sekiguchi Y."/>
            <person name="Ohashi A."/>
            <person name="Harada H."/>
            <person name="Kamagata Y."/>
        </authorList>
    </citation>
    <scope>NUCLEOTIDE SEQUENCE [LARGE SCALE GENOMIC DNA]</scope>
    <source>
        <strain evidence="18">DSM 17711 / JCM 13418 / NBRC 101707 / SANAE</strain>
    </source>
</reference>
<feature type="domain" description="PAS" evidence="16">
    <location>
        <begin position="134"/>
        <end position="179"/>
    </location>
</feature>
<dbReference type="EC" id="2.7.13.3" evidence="3"/>
<keyword evidence="9" id="KW-1133">Transmembrane helix</keyword>
<dbReference type="Proteomes" id="UP000001882">
    <property type="component" value="Chromosome"/>
</dbReference>
<keyword evidence="18" id="KW-1185">Reference proteome</keyword>
<dbReference type="PROSITE" id="PS50112">
    <property type="entry name" value="PAS"/>
    <property type="match status" value="1"/>
</dbReference>
<evidence type="ECO:0000256" key="13">
    <source>
        <dbReference type="SAM" id="Coils"/>
    </source>
</evidence>
<dbReference type="GO" id="GO:0006355">
    <property type="term" value="P:regulation of DNA-templated transcription"/>
    <property type="evidence" value="ECO:0007669"/>
    <property type="project" value="InterPro"/>
</dbReference>
<dbReference type="OrthoDB" id="8127at2157"/>
<dbReference type="InterPro" id="IPR050351">
    <property type="entry name" value="BphY/WalK/GraS-like"/>
</dbReference>
<dbReference type="eggNOG" id="arCOG06516">
    <property type="taxonomic scope" value="Archaea"/>
</dbReference>
<dbReference type="InterPro" id="IPR011006">
    <property type="entry name" value="CheY-like_superfamily"/>
</dbReference>
<dbReference type="InterPro" id="IPR001789">
    <property type="entry name" value="Sig_transdc_resp-reg_receiver"/>
</dbReference>
<dbReference type="CDD" id="cd00130">
    <property type="entry name" value="PAS"/>
    <property type="match status" value="1"/>
</dbReference>
<dbReference type="InterPro" id="IPR003594">
    <property type="entry name" value="HATPase_dom"/>
</dbReference>
<evidence type="ECO:0000256" key="8">
    <source>
        <dbReference type="ARBA" id="ARBA00022840"/>
    </source>
</evidence>
<reference evidence="18" key="3">
    <citation type="journal article" date="2011" name="PLoS ONE">
        <title>Genome sequence of a mesophilic hydrogenotrophic methanogen Methanocella paludicola, the first cultivated representative of the order Methanocellales.</title>
        <authorList>
            <person name="Sakai S."/>
            <person name="Takaki Y."/>
            <person name="Shimamura S."/>
            <person name="Sekine M."/>
            <person name="Tajima T."/>
            <person name="Kosugi H."/>
            <person name="Ichikawa N."/>
            <person name="Tasumi E."/>
            <person name="Hiraki A.T."/>
            <person name="Shimizu A."/>
            <person name="Kato Y."/>
            <person name="Nishiko R."/>
            <person name="Mori K."/>
            <person name="Fujita N."/>
            <person name="Imachi H."/>
            <person name="Takai K."/>
        </authorList>
    </citation>
    <scope>NUCLEOTIDE SEQUENCE [LARGE SCALE GENOMIC DNA]</scope>
    <source>
        <strain evidence="18">DSM 17711 / JCM 13418 / NBRC 101707 / SANAE</strain>
    </source>
</reference>
<dbReference type="SUPFAM" id="SSF55874">
    <property type="entry name" value="ATPase domain of HSP90 chaperone/DNA topoisomerase II/histidine kinase"/>
    <property type="match status" value="1"/>
</dbReference>
<dbReference type="CDD" id="cd00156">
    <property type="entry name" value="REC"/>
    <property type="match status" value="1"/>
</dbReference>
<keyword evidence="4" id="KW-0808">Transferase</keyword>
<keyword evidence="13" id="KW-0175">Coiled coil</keyword>
<comment type="catalytic activity">
    <reaction evidence="1">
        <text>ATP + protein L-histidine = ADP + protein N-phospho-L-histidine.</text>
        <dbReference type="EC" id="2.7.13.3"/>
    </reaction>
</comment>
<comment type="subcellular location">
    <subcellularLocation>
        <location evidence="2">Membrane</location>
        <topology evidence="2">Multi-pass membrane protein</topology>
    </subcellularLocation>
</comment>
<evidence type="ECO:0000259" key="14">
    <source>
        <dbReference type="PROSITE" id="PS50109"/>
    </source>
</evidence>
<evidence type="ECO:0000256" key="10">
    <source>
        <dbReference type="ARBA" id="ARBA00023012"/>
    </source>
</evidence>
<dbReference type="GO" id="GO:0016020">
    <property type="term" value="C:membrane"/>
    <property type="evidence" value="ECO:0007669"/>
    <property type="project" value="UniProtKB-SubCell"/>
</dbReference>
<dbReference type="PANTHER" id="PTHR42878">
    <property type="entry name" value="TWO-COMPONENT HISTIDINE KINASE"/>
    <property type="match status" value="1"/>
</dbReference>
<dbReference type="InParanoid" id="D1Z0I2"/>
<evidence type="ECO:0000313" key="18">
    <source>
        <dbReference type="Proteomes" id="UP000001882"/>
    </source>
</evidence>
<evidence type="ECO:0000259" key="15">
    <source>
        <dbReference type="PROSITE" id="PS50110"/>
    </source>
</evidence>
<evidence type="ECO:0000256" key="5">
    <source>
        <dbReference type="ARBA" id="ARBA00022692"/>
    </source>
</evidence>
<organism evidence="17 18">
    <name type="scientific">Methanocella paludicola (strain DSM 17711 / JCM 13418 / NBRC 101707 / SANAE)</name>
    <dbReference type="NCBI Taxonomy" id="304371"/>
    <lineage>
        <taxon>Archaea</taxon>
        <taxon>Methanobacteriati</taxon>
        <taxon>Methanobacteriota</taxon>
        <taxon>Stenosarchaea group</taxon>
        <taxon>Methanomicrobia</taxon>
        <taxon>Methanocellales</taxon>
        <taxon>Methanocellaceae</taxon>
        <taxon>Methanocella</taxon>
    </lineage>
</organism>